<sequence length="155" mass="17586">MSFHRRTRRRLLIDELLNWRQQRMKVDMREDSWVKEGDDGEKKECPEKLRPAFCMACQRQRKRSGHAGLFAGLSQRARPPPGGSAGGKMEGELCLFRHLDNWPFRSFGALCREIDPAESGVDTAEWGPFSLSATKGTIRAVRTTSTLVAKHDTLV</sequence>
<protein>
    <submittedName>
        <fullName evidence="1">Uncharacterized protein</fullName>
    </submittedName>
</protein>
<gene>
    <name evidence="1" type="ORF">An11g04190</name>
</gene>
<dbReference type="GeneID" id="84592262"/>
<reference evidence="1" key="2">
    <citation type="submission" date="2025-08" db="UniProtKB">
        <authorList>
            <consortium name="RefSeq"/>
        </authorList>
    </citation>
    <scope>IDENTIFICATION</scope>
</reference>
<dbReference type="VEuPathDB" id="FungiDB:An11g04190"/>
<name>A0AAJ8BSQ1_ASPNG</name>
<evidence type="ECO:0000313" key="1">
    <source>
        <dbReference type="RefSeq" id="XP_059601575.1"/>
    </source>
</evidence>
<dbReference type="AlphaFoldDB" id="A0AAJ8BSQ1"/>
<organism evidence="1">
    <name type="scientific">Aspergillus niger</name>
    <dbReference type="NCBI Taxonomy" id="5061"/>
    <lineage>
        <taxon>Eukaryota</taxon>
        <taxon>Fungi</taxon>
        <taxon>Dikarya</taxon>
        <taxon>Ascomycota</taxon>
        <taxon>Pezizomycotina</taxon>
        <taxon>Eurotiomycetes</taxon>
        <taxon>Eurotiomycetidae</taxon>
        <taxon>Eurotiales</taxon>
        <taxon>Aspergillaceae</taxon>
        <taxon>Aspergillus</taxon>
        <taxon>Aspergillus subgen. Circumdati</taxon>
    </lineage>
</organism>
<proteinExistence type="predicted"/>
<dbReference type="KEGG" id="ang:An11g04190"/>
<reference evidence="1" key="1">
    <citation type="submission" date="2025-02" db="EMBL/GenBank/DDBJ databases">
        <authorList>
            <consortium name="NCBI Genome Project"/>
        </authorList>
    </citation>
    <scope>NUCLEOTIDE SEQUENCE</scope>
</reference>
<dbReference type="RefSeq" id="XP_059601575.1">
    <property type="nucleotide sequence ID" value="XM_059750209.1"/>
</dbReference>
<accession>A0AAJ8BSQ1</accession>